<dbReference type="SUPFAM" id="SSF63491">
    <property type="entry name" value="BAG domain"/>
    <property type="match status" value="1"/>
</dbReference>
<feature type="compositionally biased region" description="Pro residues" evidence="1">
    <location>
        <begin position="116"/>
        <end position="132"/>
    </location>
</feature>
<evidence type="ECO:0000313" key="4">
    <source>
        <dbReference type="EnsemblFungi" id="MVLG_01415T0"/>
    </source>
</evidence>
<feature type="compositionally biased region" description="Low complexity" evidence="1">
    <location>
        <begin position="90"/>
        <end position="115"/>
    </location>
</feature>
<dbReference type="EMBL" id="AEIJ01000128">
    <property type="status" value="NOT_ANNOTATED_CDS"/>
    <property type="molecule type" value="Genomic_DNA"/>
</dbReference>
<dbReference type="EMBL" id="GL541650">
    <property type="protein sequence ID" value="KDE08377.1"/>
    <property type="molecule type" value="Genomic_DNA"/>
</dbReference>
<organism evidence="3">
    <name type="scientific">Microbotryum lychnidis-dioicae (strain p1A1 Lamole / MvSl-1064)</name>
    <name type="common">Anther smut fungus</name>
    <dbReference type="NCBI Taxonomy" id="683840"/>
    <lineage>
        <taxon>Eukaryota</taxon>
        <taxon>Fungi</taxon>
        <taxon>Dikarya</taxon>
        <taxon>Basidiomycota</taxon>
        <taxon>Pucciniomycotina</taxon>
        <taxon>Microbotryomycetes</taxon>
        <taxon>Microbotryales</taxon>
        <taxon>Microbotryaceae</taxon>
        <taxon>Microbotryum</taxon>
    </lineage>
</organism>
<dbReference type="Gene3D" id="1.20.58.120">
    <property type="entry name" value="BAG domain"/>
    <property type="match status" value="1"/>
</dbReference>
<dbReference type="InParanoid" id="U5H222"/>
<sequence length="276" mass="29570">MPEAMTTTTSTSAPAASASASSSSSSSFNPFKRRAQQKEGPSSSATEGGGTSRKFQRARTTQPPRSPDRPRNRAGSATATTGMSYQPADTPQRSTPAPRAAAAAATTTTTTTTTPVPLPLPRRTPTPPPPPSSSSSDPITQAHSSLTALQTQLDHLSAHFDLNPSTLYFSPPSTSNADPILPFVPQNASYHSYIEDLTRLLLKLDGIDSNGDQGVRQRRRGLVAAIERQLESVEAIKKGEWERRQKVQQELSDRKSKVDELMRGFRGGGEPATTSR</sequence>
<feature type="compositionally biased region" description="Low complexity" evidence="1">
    <location>
        <begin position="1"/>
        <end position="27"/>
    </location>
</feature>
<dbReference type="HOGENOM" id="CLU_1009000_0_0_1"/>
<accession>U5H222</accession>
<reference evidence="5" key="1">
    <citation type="submission" date="2010-11" db="EMBL/GenBank/DDBJ databases">
        <title>The genome sequence of Microbotryum violaceum strain p1A1 Lamole.</title>
        <authorList>
            <person name="Cuomo C."/>
            <person name="Perlin M."/>
            <person name="Young S.K."/>
            <person name="Zeng Q."/>
            <person name="Gargeya S."/>
            <person name="Alvarado L."/>
            <person name="Berlin A."/>
            <person name="Chapman S.B."/>
            <person name="Chen Z."/>
            <person name="Freedman E."/>
            <person name="Gellesch M."/>
            <person name="Goldberg J."/>
            <person name="Griggs A."/>
            <person name="Gujja S."/>
            <person name="Heilman E."/>
            <person name="Heiman D."/>
            <person name="Howarth C."/>
            <person name="Mehta T."/>
            <person name="Neiman D."/>
            <person name="Pearson M."/>
            <person name="Roberts A."/>
            <person name="Saif S."/>
            <person name="Shea T."/>
            <person name="Shenoy N."/>
            <person name="Sisk P."/>
            <person name="Stolte C."/>
            <person name="Sykes S."/>
            <person name="White J."/>
            <person name="Yandava C."/>
            <person name="Haas B."/>
            <person name="Nusbaum C."/>
            <person name="Birren B."/>
        </authorList>
    </citation>
    <scope>NUCLEOTIDE SEQUENCE [LARGE SCALE GENOMIC DNA]</scope>
    <source>
        <strain evidence="5">p1A1 Lamole</strain>
    </source>
</reference>
<keyword evidence="5" id="KW-1185">Reference proteome</keyword>
<evidence type="ECO:0000313" key="5">
    <source>
        <dbReference type="Proteomes" id="UP000017200"/>
    </source>
</evidence>
<dbReference type="Pfam" id="PF02179">
    <property type="entry name" value="BAG"/>
    <property type="match status" value="1"/>
</dbReference>
<dbReference type="OrthoDB" id="2530451at2759"/>
<dbReference type="GO" id="GO:0051087">
    <property type="term" value="F:protein-folding chaperone binding"/>
    <property type="evidence" value="ECO:0007669"/>
    <property type="project" value="InterPro"/>
</dbReference>
<feature type="region of interest" description="Disordered" evidence="1">
    <location>
        <begin position="242"/>
        <end position="276"/>
    </location>
</feature>
<dbReference type="InterPro" id="IPR003103">
    <property type="entry name" value="BAG_domain"/>
</dbReference>
<feature type="domain" description="BAG" evidence="2">
    <location>
        <begin position="197"/>
        <end position="237"/>
    </location>
</feature>
<feature type="region of interest" description="Disordered" evidence="1">
    <location>
        <begin position="1"/>
        <end position="142"/>
    </location>
</feature>
<evidence type="ECO:0000256" key="1">
    <source>
        <dbReference type="SAM" id="MobiDB-lite"/>
    </source>
</evidence>
<proteinExistence type="predicted"/>
<protein>
    <recommendedName>
        <fullName evidence="2">BAG domain-containing protein</fullName>
    </recommendedName>
</protein>
<feature type="compositionally biased region" description="Basic and acidic residues" evidence="1">
    <location>
        <begin position="242"/>
        <end position="263"/>
    </location>
</feature>
<dbReference type="STRING" id="683840.U5H222"/>
<dbReference type="InterPro" id="IPR036533">
    <property type="entry name" value="BAG_dom_sf"/>
</dbReference>
<name>U5H222_USTV1</name>
<evidence type="ECO:0000259" key="2">
    <source>
        <dbReference type="PROSITE" id="PS51035"/>
    </source>
</evidence>
<dbReference type="AlphaFoldDB" id="U5H222"/>
<dbReference type="EnsemblFungi" id="MVLG_01415T0">
    <property type="protein sequence ID" value="MVLG_01415T0"/>
    <property type="gene ID" value="MVLG_01415"/>
</dbReference>
<reference evidence="3" key="2">
    <citation type="submission" date="2010-11" db="EMBL/GenBank/DDBJ databases">
        <authorList>
            <consortium name="The Broad Institute Genome Sequencing Platform"/>
            <person name="Earl A."/>
            <person name="Ward D."/>
            <person name="Feldgarden M."/>
            <person name="Gevers D."/>
            <person name="Butler R."/>
            <person name="Young S.K."/>
            <person name="Zeng Q."/>
            <person name="Gargeya S."/>
            <person name="Fitzgerald M."/>
            <person name="Haas B."/>
            <person name="Abouelleil A."/>
            <person name="Alvarado L."/>
            <person name="Arachchi H.M."/>
            <person name="Berlin A."/>
            <person name="Brown A."/>
            <person name="Chapman S.B."/>
            <person name="Chen Z."/>
            <person name="Dunbar C."/>
            <person name="Freedman E."/>
            <person name="Gearin G."/>
            <person name="Gellesch M."/>
            <person name="Goldberg J."/>
            <person name="Griggs A."/>
            <person name="Gujja S."/>
            <person name="Heilman E."/>
            <person name="Heiman D."/>
            <person name="Howarth C."/>
            <person name="Larson L."/>
            <person name="Lui A."/>
            <person name="MacDonald P.J.P."/>
            <person name="Mehta T."/>
            <person name="Montmayeur A."/>
            <person name="Murphy C."/>
            <person name="Neiman D."/>
            <person name="Pearson M."/>
            <person name="Priest M."/>
            <person name="Roberts A."/>
            <person name="Saif S."/>
            <person name="Shea T."/>
            <person name="Shenoy N."/>
            <person name="Sisk P."/>
            <person name="Stolte C."/>
            <person name="Sykes S."/>
            <person name="White J."/>
            <person name="Yandava C."/>
            <person name="Wortman J."/>
            <person name="Nusbaum C."/>
            <person name="Birren B."/>
        </authorList>
    </citation>
    <scope>NUCLEOTIDE SEQUENCE</scope>
    <source>
        <strain evidence="3">P1A1 Lamole</strain>
    </source>
</reference>
<reference evidence="4" key="4">
    <citation type="submission" date="2015-06" db="UniProtKB">
        <authorList>
            <consortium name="EnsemblFungi"/>
        </authorList>
    </citation>
    <scope>IDENTIFICATION</scope>
</reference>
<reference evidence="3 5" key="3">
    <citation type="journal article" date="2015" name="BMC Genomics">
        <title>Sex and parasites: genomic and transcriptomic analysis of Microbotryum lychnidis-dioicae, the biotrophic and plant-castrating anther smut fungus.</title>
        <authorList>
            <person name="Perlin M.H."/>
            <person name="Amselem J."/>
            <person name="Fontanillas E."/>
            <person name="Toh S.S."/>
            <person name="Chen Z."/>
            <person name="Goldberg J."/>
            <person name="Duplessis S."/>
            <person name="Henrissat B."/>
            <person name="Young S."/>
            <person name="Zeng Q."/>
            <person name="Aguileta G."/>
            <person name="Petit E."/>
            <person name="Badouin H."/>
            <person name="Andrews J."/>
            <person name="Razeeq D."/>
            <person name="Gabaldon T."/>
            <person name="Quesneville H."/>
            <person name="Giraud T."/>
            <person name="Hood M.E."/>
            <person name="Schultz D.J."/>
            <person name="Cuomo C.A."/>
        </authorList>
    </citation>
    <scope>NUCLEOTIDE SEQUENCE [LARGE SCALE GENOMIC DNA]</scope>
    <source>
        <strain evidence="3">P1A1 Lamole</strain>
        <strain evidence="5">p1A1 Lamole</strain>
    </source>
</reference>
<feature type="compositionally biased region" description="Polar residues" evidence="1">
    <location>
        <begin position="75"/>
        <end position="89"/>
    </location>
</feature>
<dbReference type="Proteomes" id="UP000017200">
    <property type="component" value="Unassembled WGS sequence"/>
</dbReference>
<dbReference type="PROSITE" id="PS51035">
    <property type="entry name" value="BAG"/>
    <property type="match status" value="1"/>
</dbReference>
<gene>
    <name evidence="3" type="ORF">MVLG_01415</name>
</gene>
<evidence type="ECO:0000313" key="3">
    <source>
        <dbReference type="EMBL" id="KDE08377.1"/>
    </source>
</evidence>